<feature type="transmembrane region" description="Helical" evidence="8">
    <location>
        <begin position="70"/>
        <end position="90"/>
    </location>
</feature>
<feature type="transmembrane region" description="Helical" evidence="8">
    <location>
        <begin position="202"/>
        <end position="223"/>
    </location>
</feature>
<keyword evidence="7 8" id="KW-0472">Membrane</keyword>
<dbReference type="EMBL" id="CP003984">
    <property type="protein sequence ID" value="AII87378.1"/>
    <property type="molecule type" value="Genomic_DNA"/>
</dbReference>
<feature type="domain" description="EamA" evidence="9">
    <location>
        <begin position="6"/>
        <end position="142"/>
    </location>
</feature>
<feature type="transmembrane region" description="Helical" evidence="8">
    <location>
        <begin position="235"/>
        <end position="253"/>
    </location>
</feature>
<keyword evidence="3" id="KW-0813">Transport</keyword>
<evidence type="ECO:0000256" key="3">
    <source>
        <dbReference type="ARBA" id="ARBA00022448"/>
    </source>
</evidence>
<dbReference type="KEGG" id="ptp:RCA23_c18470"/>
<evidence type="ECO:0000256" key="2">
    <source>
        <dbReference type="ARBA" id="ARBA00007362"/>
    </source>
</evidence>
<keyword evidence="11" id="KW-1185">Reference proteome</keyword>
<feature type="transmembrane region" description="Helical" evidence="8">
    <location>
        <begin position="40"/>
        <end position="58"/>
    </location>
</feature>
<evidence type="ECO:0000259" key="9">
    <source>
        <dbReference type="Pfam" id="PF00892"/>
    </source>
</evidence>
<organism evidence="10 11">
    <name type="scientific">Planktomarina temperata RCA23</name>
    <dbReference type="NCBI Taxonomy" id="666509"/>
    <lineage>
        <taxon>Bacteria</taxon>
        <taxon>Pseudomonadati</taxon>
        <taxon>Pseudomonadota</taxon>
        <taxon>Alphaproteobacteria</taxon>
        <taxon>Rhodobacterales</taxon>
        <taxon>Paracoccaceae</taxon>
        <taxon>Planktomarina</taxon>
    </lineage>
</organism>
<evidence type="ECO:0000256" key="4">
    <source>
        <dbReference type="ARBA" id="ARBA00022475"/>
    </source>
</evidence>
<feature type="transmembrane region" description="Helical" evidence="8">
    <location>
        <begin position="7"/>
        <end position="28"/>
    </location>
</feature>
<dbReference type="PANTHER" id="PTHR22911">
    <property type="entry name" value="ACYL-MALONYL CONDENSING ENZYME-RELATED"/>
    <property type="match status" value="1"/>
</dbReference>
<dbReference type="AlphaFoldDB" id="A0AAN0RJJ3"/>
<dbReference type="Pfam" id="PF00892">
    <property type="entry name" value="EamA"/>
    <property type="match status" value="2"/>
</dbReference>
<sequence length="292" mass="32194">MTQFAKGTLAMVVACLAWGLSPLYYALFQAIDPAEILAHRTLWSVVTFVTLLVLSGRTRQALHVVRQPRTMGLILLAGVMIAINWYVFIFSVSVGRVTESSLGYYIFPLVMVLLGFVAFRETLSALQWVAIALACVAVLVLTIGLGAAPWLALMISFSFGIYGLLKRIIKVDSVVSVTLEVVLLLPFSLGYLYWFSDLPDPKTLFALMFSGLITAGPLVLMTYATQRVPMATVGLVQYLNPILQYFCAIVILGELITGWHVIAIALIWIALVFYWLAVFRAERKTASISSTV</sequence>
<reference evidence="10 11" key="1">
    <citation type="journal article" date="2014" name="ISME J.">
        <title>Adaptation of an abundant Roseobacter RCA organism to pelagic systems revealed by genomic and transcriptomic analyses.</title>
        <authorList>
            <person name="Voget S."/>
            <person name="Wemheuer B."/>
            <person name="Brinkhoff T."/>
            <person name="Vollmers J."/>
            <person name="Dietrich S."/>
            <person name="Giebel H.A."/>
            <person name="Beardsley C."/>
            <person name="Sardemann C."/>
            <person name="Bakenhus I."/>
            <person name="Billerbeck S."/>
            <person name="Daniel R."/>
            <person name="Simon M."/>
        </authorList>
    </citation>
    <scope>NUCLEOTIDE SEQUENCE [LARGE SCALE GENOMIC DNA]</scope>
    <source>
        <strain evidence="10 11">RCA23</strain>
    </source>
</reference>
<dbReference type="SUPFAM" id="SSF103481">
    <property type="entry name" value="Multidrug resistance efflux transporter EmrE"/>
    <property type="match status" value="2"/>
</dbReference>
<evidence type="ECO:0000256" key="5">
    <source>
        <dbReference type="ARBA" id="ARBA00022692"/>
    </source>
</evidence>
<evidence type="ECO:0000256" key="6">
    <source>
        <dbReference type="ARBA" id="ARBA00022989"/>
    </source>
</evidence>
<dbReference type="InterPro" id="IPR004626">
    <property type="entry name" value="RarD"/>
</dbReference>
<dbReference type="Proteomes" id="UP000028680">
    <property type="component" value="Chromosome"/>
</dbReference>
<evidence type="ECO:0000256" key="7">
    <source>
        <dbReference type="ARBA" id="ARBA00023136"/>
    </source>
</evidence>
<evidence type="ECO:0000256" key="1">
    <source>
        <dbReference type="ARBA" id="ARBA00004651"/>
    </source>
</evidence>
<evidence type="ECO:0000313" key="11">
    <source>
        <dbReference type="Proteomes" id="UP000028680"/>
    </source>
</evidence>
<dbReference type="InterPro" id="IPR037185">
    <property type="entry name" value="EmrE-like"/>
</dbReference>
<feature type="domain" description="EamA" evidence="9">
    <location>
        <begin position="150"/>
        <end position="273"/>
    </location>
</feature>
<dbReference type="PANTHER" id="PTHR22911:SF137">
    <property type="entry name" value="SOLUTE CARRIER FAMILY 35 MEMBER G2-RELATED"/>
    <property type="match status" value="1"/>
</dbReference>
<dbReference type="RefSeq" id="WP_044050106.1">
    <property type="nucleotide sequence ID" value="NZ_CP003984.1"/>
</dbReference>
<protein>
    <submittedName>
        <fullName evidence="10">Protein RarD</fullName>
    </submittedName>
</protein>
<keyword evidence="4" id="KW-1003">Cell membrane</keyword>
<accession>A0AAN0RJJ3</accession>
<feature type="transmembrane region" description="Helical" evidence="8">
    <location>
        <begin position="149"/>
        <end position="165"/>
    </location>
</feature>
<dbReference type="NCBIfam" id="TIGR00688">
    <property type="entry name" value="rarD"/>
    <property type="match status" value="1"/>
</dbReference>
<dbReference type="InterPro" id="IPR000620">
    <property type="entry name" value="EamA_dom"/>
</dbReference>
<feature type="transmembrane region" description="Helical" evidence="8">
    <location>
        <begin position="259"/>
        <end position="279"/>
    </location>
</feature>
<evidence type="ECO:0000256" key="8">
    <source>
        <dbReference type="SAM" id="Phobius"/>
    </source>
</evidence>
<name>A0AAN0RJJ3_9RHOB</name>
<comment type="similarity">
    <text evidence="2">Belongs to the EamA transporter family.</text>
</comment>
<keyword evidence="6 8" id="KW-1133">Transmembrane helix</keyword>
<feature type="transmembrane region" description="Helical" evidence="8">
    <location>
        <begin position="102"/>
        <end position="119"/>
    </location>
</feature>
<feature type="transmembrane region" description="Helical" evidence="8">
    <location>
        <begin position="177"/>
        <end position="196"/>
    </location>
</feature>
<comment type="subcellular location">
    <subcellularLocation>
        <location evidence="1">Cell membrane</location>
        <topology evidence="1">Multi-pass membrane protein</topology>
    </subcellularLocation>
</comment>
<feature type="transmembrane region" description="Helical" evidence="8">
    <location>
        <begin position="126"/>
        <end position="143"/>
    </location>
</feature>
<proteinExistence type="inferred from homology"/>
<dbReference type="GO" id="GO:0005886">
    <property type="term" value="C:plasma membrane"/>
    <property type="evidence" value="ECO:0007669"/>
    <property type="project" value="UniProtKB-SubCell"/>
</dbReference>
<keyword evidence="5 8" id="KW-0812">Transmembrane</keyword>
<evidence type="ECO:0000313" key="10">
    <source>
        <dbReference type="EMBL" id="AII87378.1"/>
    </source>
</evidence>
<gene>
    <name evidence="10" type="primary">rarD</name>
    <name evidence="10" type="ORF">RCA23_c18470</name>
</gene>